<evidence type="ECO:0000256" key="1">
    <source>
        <dbReference type="SAM" id="Coils"/>
    </source>
</evidence>
<dbReference type="CDD" id="cd04186">
    <property type="entry name" value="GT_2_like_c"/>
    <property type="match status" value="1"/>
</dbReference>
<feature type="compositionally biased region" description="Basic and acidic residues" evidence="2">
    <location>
        <begin position="17"/>
        <end position="33"/>
    </location>
</feature>
<dbReference type="InterPro" id="IPR001173">
    <property type="entry name" value="Glyco_trans_2-like"/>
</dbReference>
<feature type="coiled-coil region" evidence="1">
    <location>
        <begin position="81"/>
        <end position="108"/>
    </location>
</feature>
<dbReference type="Pfam" id="PF00535">
    <property type="entry name" value="Glycos_transf_2"/>
    <property type="match status" value="1"/>
</dbReference>
<evidence type="ECO:0000313" key="4">
    <source>
        <dbReference type="EMBL" id="GLQ62064.1"/>
    </source>
</evidence>
<sequence>MAELKPVTDDSPFADGMRWDDGERSAGKEHLPIREPAVEKHVRVLIENQLEQAMGRVFQVEERSRHLERLFAREPVSEHDVQSLTRNNAELRNQLQQLQSEHRLLLQSTAWRVGRRLRDLAQRHPVFARHARRAAKLAYWTLTLRLWSRIQVRRGARKGIALLAQSPLFDAAWYCRRYAAMLPPGTDPVAHYYWTGAAQGLDPHPLFSSSWYTAALPVEAAINPLVHYITHQGRNPPDPHPLFDTGFYLKQVGKIELGRTPLEDFLARPSGSAIRPNAVFDPVAYAEEYATSLKDGTNPLAHYAAEGEADGFWPHPLFDPAWYTARHPAAVEFGALAHYLREKKCAKGVVCSEHMAQLGDSTLSLPFALSFPEERAPEVSIIIPVYGHYYDTWRCLASVMLLTRKVPYEVIIADDRPSRPIASLLGAKGAVQIINTENLGFLGNSNTAARRARGRELMFLNNDTTVGDNWLAPMLSLMKADPCVGVVGCKLLNGDGTVQEAGGIIYGTGWGDPFGKNDRADRGCYNYVREVDVVTGACFLVRRHLFEKLGGFDGRYAPAFYEEFDLATSIRDAGYRVVYQPASCVRHHGSASYGTEMRDRQTLKNHATFCRKWQTLLATQPAPDTSRFLSRERPSPRGIILVIDDKVPEYDKHAGAVTLFQYLRLMRELGLRVIYAPQDGKPLEPYTSALQQLGVEVLHAPDRLDRWLQAYGLYVDFIWTARPDVTFPILSQLRRHTGAPILYYTHDLHYLREMRRYELEGSIWALQESQRLKPMELKIFDVVDHVLTPSAEEKLDILREVPHANVTVVPPYLFGNTDLTDAPADFASRRDLIFVGGFDHTPNVDAAVWLGQEIMPLVWEKHPDSTLWIVGNVPPPNVQALASERVQVTGFVPELEPYFEKARVSVNPLRYGAGVKGKIVTSLQAGIPVVTTTCGNEGIQLEDGKEALIADKPEDIAQAVIRLLDDETLCRTLIRSGAEVVRTRFSASRAREILRNILGDALCPVCGSRPRQARYAKADWRLGLHCTNCGVDNLGAGVAQIVVTPWHRERINTMRDALPYLQDLRIHEFGRGDAFRAALSGLDGYTCSDKPIDRLLYEDGLIDLFLNPEDQVQDLPTLHRILKPGGKYICAVLKRANEKIESLRKIGFQVTIYNVDMYDSDETSLQIIEALRD</sequence>
<dbReference type="Gene3D" id="3.90.550.10">
    <property type="entry name" value="Spore Coat Polysaccharide Biosynthesis Protein SpsA, Chain A"/>
    <property type="match status" value="1"/>
</dbReference>
<dbReference type="SUPFAM" id="SSF53756">
    <property type="entry name" value="UDP-Glycosyltransferase/glycogen phosphorylase"/>
    <property type="match status" value="1"/>
</dbReference>
<dbReference type="AlphaFoldDB" id="A0AAV5NDP2"/>
<reference evidence="5" key="1">
    <citation type="journal article" date="2019" name="Int. J. Syst. Evol. Microbiol.">
        <title>The Global Catalogue of Microorganisms (GCM) 10K type strain sequencing project: providing services to taxonomists for standard genome sequencing and annotation.</title>
        <authorList>
            <consortium name="The Broad Institute Genomics Platform"/>
            <consortium name="The Broad Institute Genome Sequencing Center for Infectious Disease"/>
            <person name="Wu L."/>
            <person name="Ma J."/>
        </authorList>
    </citation>
    <scope>NUCLEOTIDE SEQUENCE [LARGE SCALE GENOMIC DNA]</scope>
    <source>
        <strain evidence="5">NBRC 3267</strain>
    </source>
</reference>
<dbReference type="EMBL" id="BSNU01000001">
    <property type="protein sequence ID" value="GLQ62064.1"/>
    <property type="molecule type" value="Genomic_DNA"/>
</dbReference>
<dbReference type="Gene3D" id="3.40.50.2000">
    <property type="entry name" value="Glycogen Phosphorylase B"/>
    <property type="match status" value="1"/>
</dbReference>
<dbReference type="Proteomes" id="UP001156614">
    <property type="component" value="Unassembled WGS sequence"/>
</dbReference>
<dbReference type="Pfam" id="PF13692">
    <property type="entry name" value="Glyco_trans_1_4"/>
    <property type="match status" value="1"/>
</dbReference>
<evidence type="ECO:0000259" key="3">
    <source>
        <dbReference type="Pfam" id="PF00535"/>
    </source>
</evidence>
<feature type="domain" description="Glycosyltransferase 2-like" evidence="3">
    <location>
        <begin position="380"/>
        <end position="549"/>
    </location>
</feature>
<accession>A0AAV5NDP2</accession>
<organism evidence="4 5">
    <name type="scientific">Gluconobacter cerinus</name>
    <dbReference type="NCBI Taxonomy" id="38307"/>
    <lineage>
        <taxon>Bacteria</taxon>
        <taxon>Pseudomonadati</taxon>
        <taxon>Pseudomonadota</taxon>
        <taxon>Alphaproteobacteria</taxon>
        <taxon>Acetobacterales</taxon>
        <taxon>Acetobacteraceae</taxon>
        <taxon>Gluconobacter</taxon>
    </lineage>
</organism>
<name>A0AAV5NDP2_9PROT</name>
<dbReference type="RefSeq" id="WP_099213583.1">
    <property type="nucleotide sequence ID" value="NZ_BEWM01000013.1"/>
</dbReference>
<comment type="caution">
    <text evidence="4">The sequence shown here is derived from an EMBL/GenBank/DDBJ whole genome shotgun (WGS) entry which is preliminary data.</text>
</comment>
<proteinExistence type="predicted"/>
<keyword evidence="1" id="KW-0175">Coiled coil</keyword>
<dbReference type="PANTHER" id="PTHR43179">
    <property type="entry name" value="RHAMNOSYLTRANSFERASE WBBL"/>
    <property type="match status" value="1"/>
</dbReference>
<feature type="region of interest" description="Disordered" evidence="2">
    <location>
        <begin position="1"/>
        <end position="33"/>
    </location>
</feature>
<evidence type="ECO:0000256" key="2">
    <source>
        <dbReference type="SAM" id="MobiDB-lite"/>
    </source>
</evidence>
<dbReference type="CDD" id="cd03801">
    <property type="entry name" value="GT4_PimA-like"/>
    <property type="match status" value="1"/>
</dbReference>
<protein>
    <recommendedName>
        <fullName evidence="3">Glycosyltransferase 2-like domain-containing protein</fullName>
    </recommendedName>
</protein>
<dbReference type="PANTHER" id="PTHR43179:SF7">
    <property type="entry name" value="RHAMNOSYLTRANSFERASE WBBL"/>
    <property type="match status" value="1"/>
</dbReference>
<dbReference type="SUPFAM" id="SSF53448">
    <property type="entry name" value="Nucleotide-diphospho-sugar transferases"/>
    <property type="match status" value="1"/>
</dbReference>
<gene>
    <name evidence="4" type="ORF">GCM10007867_09090</name>
</gene>
<evidence type="ECO:0000313" key="5">
    <source>
        <dbReference type="Proteomes" id="UP001156614"/>
    </source>
</evidence>
<keyword evidence="5" id="KW-1185">Reference proteome</keyword>
<dbReference type="InterPro" id="IPR029044">
    <property type="entry name" value="Nucleotide-diphossugar_trans"/>
</dbReference>